<evidence type="ECO:0000259" key="10">
    <source>
        <dbReference type="Pfam" id="PF22638"/>
    </source>
</evidence>
<dbReference type="PANTHER" id="PTHR30033:SF1">
    <property type="entry name" value="FLAGELLAR HOOK-ASSOCIATED PROTEIN 1"/>
    <property type="match status" value="1"/>
</dbReference>
<keyword evidence="11" id="KW-0282">Flagellum</keyword>
<dbReference type="PRINTS" id="PR01005">
    <property type="entry name" value="FLGHOOKAP1"/>
</dbReference>
<feature type="domain" description="Flagellar hook-associated protein 1 D2-like" evidence="9">
    <location>
        <begin position="423"/>
        <end position="499"/>
    </location>
</feature>
<dbReference type="Pfam" id="PF21158">
    <property type="entry name" value="flgK_1st_1"/>
    <property type="match status" value="1"/>
</dbReference>
<keyword evidence="5" id="KW-0964">Secreted</keyword>
<dbReference type="Pfam" id="PF22638">
    <property type="entry name" value="FlgK_D1"/>
    <property type="match status" value="1"/>
</dbReference>
<reference evidence="11 12" key="1">
    <citation type="submission" date="2017-04" db="EMBL/GenBank/DDBJ databases">
        <authorList>
            <person name="Afonso C.L."/>
            <person name="Miller P.J."/>
            <person name="Scott M.A."/>
            <person name="Spackman E."/>
            <person name="Goraichik I."/>
            <person name="Dimitrov K.M."/>
            <person name="Suarez D.L."/>
            <person name="Swayne D.E."/>
        </authorList>
    </citation>
    <scope>NUCLEOTIDE SEQUENCE [LARGE SCALE GENOMIC DNA]</scope>
    <source>
        <strain evidence="11 12">DSM 23236</strain>
    </source>
</reference>
<evidence type="ECO:0000256" key="4">
    <source>
        <dbReference type="ARBA" id="ARBA00016244"/>
    </source>
</evidence>
<keyword evidence="11" id="KW-0969">Cilium</keyword>
<evidence type="ECO:0000256" key="6">
    <source>
        <dbReference type="ARBA" id="ARBA00023143"/>
    </source>
</evidence>
<comment type="subcellular location">
    <subcellularLocation>
        <location evidence="1">Bacterial flagellum</location>
    </subcellularLocation>
    <subcellularLocation>
        <location evidence="2">Secreted</location>
    </subcellularLocation>
</comment>
<evidence type="ECO:0000259" key="9">
    <source>
        <dbReference type="Pfam" id="PF21158"/>
    </source>
</evidence>
<dbReference type="SUPFAM" id="SSF64518">
    <property type="entry name" value="Phase 1 flagellin"/>
    <property type="match status" value="1"/>
</dbReference>
<dbReference type="GO" id="GO:0009424">
    <property type="term" value="C:bacterial-type flagellum hook"/>
    <property type="evidence" value="ECO:0007669"/>
    <property type="project" value="InterPro"/>
</dbReference>
<evidence type="ECO:0000256" key="5">
    <source>
        <dbReference type="ARBA" id="ARBA00022525"/>
    </source>
</evidence>
<dbReference type="InterPro" id="IPR002371">
    <property type="entry name" value="FlgK"/>
</dbReference>
<accession>A0A1W1WZ22</accession>
<keyword evidence="11" id="KW-0966">Cell projection</keyword>
<feature type="domain" description="Flagellar basal body rod protein N-terminal" evidence="7">
    <location>
        <begin position="8"/>
        <end position="35"/>
    </location>
</feature>
<dbReference type="InterPro" id="IPR049119">
    <property type="entry name" value="FlgK_D2-like"/>
</dbReference>
<dbReference type="AlphaFoldDB" id="A0A1W1WZ22"/>
<feature type="domain" description="Flagellar hook-associated protein FlgK helical" evidence="10">
    <location>
        <begin position="93"/>
        <end position="326"/>
    </location>
</feature>
<dbReference type="Pfam" id="PF00460">
    <property type="entry name" value="Flg_bb_rod"/>
    <property type="match status" value="1"/>
</dbReference>
<evidence type="ECO:0000259" key="8">
    <source>
        <dbReference type="Pfam" id="PF06429"/>
    </source>
</evidence>
<dbReference type="InterPro" id="IPR001444">
    <property type="entry name" value="Flag_bb_rod_N"/>
</dbReference>
<dbReference type="Pfam" id="PF06429">
    <property type="entry name" value="Flg_bbr_C"/>
    <property type="match status" value="1"/>
</dbReference>
<gene>
    <name evidence="11" type="ORF">SAMN02745857_00265</name>
</gene>
<dbReference type="STRING" id="1121001.SAMN02745857_00265"/>
<keyword evidence="6" id="KW-0975">Bacterial flagellum</keyword>
<comment type="similarity">
    <text evidence="3">Belongs to the flagella basal body rod proteins family.</text>
</comment>
<evidence type="ECO:0000259" key="7">
    <source>
        <dbReference type="Pfam" id="PF00460"/>
    </source>
</evidence>
<evidence type="ECO:0000256" key="1">
    <source>
        <dbReference type="ARBA" id="ARBA00004365"/>
    </source>
</evidence>
<keyword evidence="12" id="KW-1185">Reference proteome</keyword>
<dbReference type="EMBL" id="FWXD01000001">
    <property type="protein sequence ID" value="SMC16863.1"/>
    <property type="molecule type" value="Genomic_DNA"/>
</dbReference>
<dbReference type="Proteomes" id="UP000192761">
    <property type="component" value="Unassembled WGS sequence"/>
</dbReference>
<dbReference type="RefSeq" id="WP_084088724.1">
    <property type="nucleotide sequence ID" value="NZ_FWXD01000001.1"/>
</dbReference>
<dbReference type="GO" id="GO:0005576">
    <property type="term" value="C:extracellular region"/>
    <property type="evidence" value="ECO:0007669"/>
    <property type="project" value="UniProtKB-SubCell"/>
</dbReference>
<sequence length="727" mass="76620">MGSSVFGIGVSGLNAANIGLTVTGHNISNVNTPGYSRQIIQQSAPYPLLSGSGFTGLGVHVDSIRRIYDEYQTRAVQTAQTQTSYLDTLNSHLSEVDDIIADPTAGVSPALQDFFKSVQDVSTNPADTASRQAMISSGQSLVNRLNTFDTRLNEMAVQTDGEITNTVSTINGLSAQIAELNKQISSVNGLGQPPNDLLDQRDALVLELNKYVKGTTISQTDGSINVFIGNGQNLVVGGNAFTLAAVPSPSDPQKVTIAYQQNANTIYLPESQLTGGSLQGLLTFRNSGLAVAKANLNQVALTVAQTVNDQMRAGQDLYNNIGQNFFNFQRASTLDTTLSGATVRFTASGTTIPSSDFSIAYDSVANSYTLTRLTDNQTQAITPAQMAAGFTAFGVTVQLTAGVPAASATTGMSFPPAIGAIRNNTNNTGSGQIGGYISDVNQMQTSDYELGYDGTNYVLTRLKDGVKTSYATLPINQDGLHLELTGGTINAGDRFTIKPTEGFINSMSVRTTDPREIAAAAPMAATPSNANTGTLKVYQPTSNLITTNTTDSAINPAIRNPIQIKFTSTNTFDVIDVNSGTNISTGNAYTAGMTVSVNGWNMKLDGQPANGDVVDVKANTGGSADNRNALAMAALQTSKLMFGGTATYQDAYSAMVANIGTQTNQTKIQLDAQQIVLQNAQTARNDTSGVNLDEEAANLLRYQQAYQASSKVIQIANQAFQSIASIV</sequence>
<organism evidence="11 12">
    <name type="scientific">Andreprevotia lacus DSM 23236</name>
    <dbReference type="NCBI Taxonomy" id="1121001"/>
    <lineage>
        <taxon>Bacteria</taxon>
        <taxon>Pseudomonadati</taxon>
        <taxon>Pseudomonadota</taxon>
        <taxon>Betaproteobacteria</taxon>
        <taxon>Neisseriales</taxon>
        <taxon>Chitinibacteraceae</taxon>
        <taxon>Andreprevotia</taxon>
    </lineage>
</organism>
<dbReference type="PANTHER" id="PTHR30033">
    <property type="entry name" value="FLAGELLAR HOOK-ASSOCIATED PROTEIN 1"/>
    <property type="match status" value="1"/>
</dbReference>
<proteinExistence type="inferred from homology"/>
<dbReference type="GO" id="GO:0044780">
    <property type="term" value="P:bacterial-type flagellum assembly"/>
    <property type="evidence" value="ECO:0007669"/>
    <property type="project" value="InterPro"/>
</dbReference>
<feature type="domain" description="Flagellar basal-body/hook protein C-terminal" evidence="8">
    <location>
        <begin position="687"/>
        <end position="725"/>
    </location>
</feature>
<evidence type="ECO:0000256" key="2">
    <source>
        <dbReference type="ARBA" id="ARBA00004613"/>
    </source>
</evidence>
<evidence type="ECO:0000313" key="11">
    <source>
        <dbReference type="EMBL" id="SMC16863.1"/>
    </source>
</evidence>
<dbReference type="InterPro" id="IPR053927">
    <property type="entry name" value="FlgK_helical"/>
</dbReference>
<dbReference type="OrthoDB" id="9802553at2"/>
<evidence type="ECO:0000256" key="3">
    <source>
        <dbReference type="ARBA" id="ARBA00009677"/>
    </source>
</evidence>
<protein>
    <recommendedName>
        <fullName evidence="4">Flagellar hook-associated protein 1</fullName>
    </recommendedName>
</protein>
<evidence type="ECO:0000313" key="12">
    <source>
        <dbReference type="Proteomes" id="UP000192761"/>
    </source>
</evidence>
<dbReference type="InterPro" id="IPR010930">
    <property type="entry name" value="Flg_bb/hook_C_dom"/>
</dbReference>
<dbReference type="NCBIfam" id="TIGR02492">
    <property type="entry name" value="flgK_ends"/>
    <property type="match status" value="1"/>
</dbReference>
<dbReference type="GO" id="GO:0005198">
    <property type="term" value="F:structural molecule activity"/>
    <property type="evidence" value="ECO:0007669"/>
    <property type="project" value="InterPro"/>
</dbReference>
<name>A0A1W1WZ22_9NEIS</name>